<evidence type="ECO:0000313" key="2">
    <source>
        <dbReference type="Proteomes" id="UP000499080"/>
    </source>
</evidence>
<gene>
    <name evidence="1" type="ORF">AVEN_227894_1</name>
</gene>
<dbReference type="Proteomes" id="UP000499080">
    <property type="component" value="Unassembled WGS sequence"/>
</dbReference>
<proteinExistence type="predicted"/>
<dbReference type="AlphaFoldDB" id="A0A4Y2JSW0"/>
<name>A0A4Y2JSW0_ARAVE</name>
<organism evidence="1 2">
    <name type="scientific">Araneus ventricosus</name>
    <name type="common">Orbweaver spider</name>
    <name type="synonym">Epeira ventricosa</name>
    <dbReference type="NCBI Taxonomy" id="182803"/>
    <lineage>
        <taxon>Eukaryota</taxon>
        <taxon>Metazoa</taxon>
        <taxon>Ecdysozoa</taxon>
        <taxon>Arthropoda</taxon>
        <taxon>Chelicerata</taxon>
        <taxon>Arachnida</taxon>
        <taxon>Araneae</taxon>
        <taxon>Araneomorphae</taxon>
        <taxon>Entelegynae</taxon>
        <taxon>Araneoidea</taxon>
        <taxon>Araneidae</taxon>
        <taxon>Araneus</taxon>
    </lineage>
</organism>
<feature type="non-terminal residue" evidence="1">
    <location>
        <position position="1"/>
    </location>
</feature>
<evidence type="ECO:0000313" key="1">
    <source>
        <dbReference type="EMBL" id="GBM92885.1"/>
    </source>
</evidence>
<keyword evidence="2" id="KW-1185">Reference proteome</keyword>
<dbReference type="EMBL" id="BGPR01191589">
    <property type="protein sequence ID" value="GBM92885.1"/>
    <property type="molecule type" value="Genomic_DNA"/>
</dbReference>
<comment type="caution">
    <text evidence="1">The sequence shown here is derived from an EMBL/GenBank/DDBJ whole genome shotgun (WGS) entry which is preliminary data.</text>
</comment>
<reference evidence="1 2" key="1">
    <citation type="journal article" date="2019" name="Sci. Rep.">
        <title>Orb-weaving spider Araneus ventricosus genome elucidates the spidroin gene catalogue.</title>
        <authorList>
            <person name="Kono N."/>
            <person name="Nakamura H."/>
            <person name="Ohtoshi R."/>
            <person name="Moran D.A.P."/>
            <person name="Shinohara A."/>
            <person name="Yoshida Y."/>
            <person name="Fujiwara M."/>
            <person name="Mori M."/>
            <person name="Tomita M."/>
            <person name="Arakawa K."/>
        </authorList>
    </citation>
    <scope>NUCLEOTIDE SEQUENCE [LARGE SCALE GENOMIC DNA]</scope>
</reference>
<accession>A0A4Y2JSW0</accession>
<sequence>CEDSKTAAKISPSKVATWTVGKLHKGEFAQGASFHSISGDTWHTKPFRKLPIKKERWMSLLS</sequence>
<protein>
    <submittedName>
        <fullName evidence="1">Uncharacterized protein</fullName>
    </submittedName>
</protein>